<feature type="region of interest" description="Disordered" evidence="1">
    <location>
        <begin position="490"/>
        <end position="519"/>
    </location>
</feature>
<name>A0A7J7NYU8_9MAGN</name>
<comment type="caution">
    <text evidence="3">The sequence shown here is derived from an EMBL/GenBank/DDBJ whole genome shotgun (WGS) entry which is preliminary data.</text>
</comment>
<evidence type="ECO:0000256" key="1">
    <source>
        <dbReference type="SAM" id="MobiDB-lite"/>
    </source>
</evidence>
<feature type="compositionally biased region" description="Basic and acidic residues" evidence="1">
    <location>
        <begin position="502"/>
        <end position="519"/>
    </location>
</feature>
<dbReference type="EMBL" id="JACGCM010000437">
    <property type="protein sequence ID" value="KAF6172366.1"/>
    <property type="molecule type" value="Genomic_DNA"/>
</dbReference>
<organism evidence="3 4">
    <name type="scientific">Kingdonia uniflora</name>
    <dbReference type="NCBI Taxonomy" id="39325"/>
    <lineage>
        <taxon>Eukaryota</taxon>
        <taxon>Viridiplantae</taxon>
        <taxon>Streptophyta</taxon>
        <taxon>Embryophyta</taxon>
        <taxon>Tracheophyta</taxon>
        <taxon>Spermatophyta</taxon>
        <taxon>Magnoliopsida</taxon>
        <taxon>Ranunculales</taxon>
        <taxon>Circaeasteraceae</taxon>
        <taxon>Kingdonia</taxon>
    </lineage>
</organism>
<dbReference type="PANTHER" id="PTHR46655:SF1">
    <property type="entry name" value="HISTONE-LYSINE N-METHYLTRANSFERASE ATXR3"/>
    <property type="match status" value="1"/>
</dbReference>
<sequence length="519" mass="60208">MDENRKSKGYNDGVNLFIQFVKNNFGDPSFCPCKKCRIVNGLKSLKDIRNHLFLNGIGQSYTTWCFHREVNDEFDNTNIEDLGVSSSIPLNDAGQTRMFDLVNDALGRAPLEGLNDYTDKVRSNKEVPEEDTSYKNLRKDASRLIYPMCSAQDTKLSVTIELTSLKTDARAIQEDWERFIDLSSDPKVVAMRARNQVNRSKMQRHERVVGIHFFNFHWDEVVAVGRAIFPHNQTNNPNEYNVLVDLVIDEDAEVSGRRGMFFRDIPVGEWFKYPSFFLKIIDEDLVAYSNLPSETIDIFDRVLPLILECVDFFILRMQQIDVMRSYIVQVNIAARDVQVKGIYKQIQRFQKMDGRYAFQKMDGKGNRDGYDLAVVDTMHKANFASRICHSGRPNCEVNRVTIVDGVYQIGVHIVHRIQDTRRDEFVMEDDVFDCANEEHEWGTRMMKASLIPPVTRKYEIIDQYVIIADEKEVQQKIRVSLPEDYDKKLFAQKNGNEDMDIPEVKDYKPRKQLGEEVLE</sequence>
<gene>
    <name evidence="3" type="ORF">GIB67_025226</name>
</gene>
<dbReference type="OrthoDB" id="1729146at2759"/>
<dbReference type="Pfam" id="PF13963">
    <property type="entry name" value="Transpos_assoc"/>
    <property type="match status" value="1"/>
</dbReference>
<evidence type="ECO:0000313" key="3">
    <source>
        <dbReference type="EMBL" id="KAF6172366.1"/>
    </source>
</evidence>
<dbReference type="AlphaFoldDB" id="A0A7J7NYU8"/>
<feature type="domain" description="Transposase-associated" evidence="2">
    <location>
        <begin position="2"/>
        <end position="69"/>
    </location>
</feature>
<dbReference type="Proteomes" id="UP000541444">
    <property type="component" value="Unassembled WGS sequence"/>
</dbReference>
<dbReference type="Gene3D" id="2.170.270.10">
    <property type="entry name" value="SET domain"/>
    <property type="match status" value="1"/>
</dbReference>
<dbReference type="PANTHER" id="PTHR46655">
    <property type="entry name" value="HISTONE-LYSINE N-METHYLTRANSFERASE ATXR3"/>
    <property type="match status" value="1"/>
</dbReference>
<reference evidence="3 4" key="1">
    <citation type="journal article" date="2020" name="IScience">
        <title>Genome Sequencing of the Endangered Kingdonia uniflora (Circaeasteraceae, Ranunculales) Reveals Potential Mechanisms of Evolutionary Specialization.</title>
        <authorList>
            <person name="Sun Y."/>
            <person name="Deng T."/>
            <person name="Zhang A."/>
            <person name="Moore M.J."/>
            <person name="Landis J.B."/>
            <person name="Lin N."/>
            <person name="Zhang H."/>
            <person name="Zhang X."/>
            <person name="Huang J."/>
            <person name="Zhang X."/>
            <person name="Sun H."/>
            <person name="Wang H."/>
        </authorList>
    </citation>
    <scope>NUCLEOTIDE SEQUENCE [LARGE SCALE GENOMIC DNA]</scope>
    <source>
        <strain evidence="3">TB1705</strain>
        <tissue evidence="3">Leaf</tissue>
    </source>
</reference>
<dbReference type="InterPro" id="IPR046341">
    <property type="entry name" value="SET_dom_sf"/>
</dbReference>
<accession>A0A7J7NYU8</accession>
<dbReference type="InterPro" id="IPR029480">
    <property type="entry name" value="Transpos_assoc"/>
</dbReference>
<dbReference type="SUPFAM" id="SSF82199">
    <property type="entry name" value="SET domain"/>
    <property type="match status" value="1"/>
</dbReference>
<proteinExistence type="predicted"/>
<protein>
    <recommendedName>
        <fullName evidence="2">Transposase-associated domain-containing protein</fullName>
    </recommendedName>
</protein>
<evidence type="ECO:0000313" key="4">
    <source>
        <dbReference type="Proteomes" id="UP000541444"/>
    </source>
</evidence>
<evidence type="ECO:0000259" key="2">
    <source>
        <dbReference type="Pfam" id="PF13963"/>
    </source>
</evidence>
<keyword evidence="4" id="KW-1185">Reference proteome</keyword>